<evidence type="ECO:0008006" key="9">
    <source>
        <dbReference type="Google" id="ProtNLM"/>
    </source>
</evidence>
<evidence type="ECO:0000313" key="8">
    <source>
        <dbReference type="Proteomes" id="UP000321049"/>
    </source>
</evidence>
<dbReference type="GO" id="GO:0004386">
    <property type="term" value="F:helicase activity"/>
    <property type="evidence" value="ECO:0007669"/>
    <property type="project" value="UniProtKB-KW"/>
</dbReference>
<dbReference type="PROSITE" id="PS51192">
    <property type="entry name" value="HELICASE_ATP_BIND_1"/>
    <property type="match status" value="1"/>
</dbReference>
<proteinExistence type="predicted"/>
<dbReference type="InterPro" id="IPR050615">
    <property type="entry name" value="ATP-dep_DNA_Helicase"/>
</dbReference>
<evidence type="ECO:0000256" key="4">
    <source>
        <dbReference type="ARBA" id="ARBA00022840"/>
    </source>
</evidence>
<dbReference type="GO" id="GO:0005524">
    <property type="term" value="F:ATP binding"/>
    <property type="evidence" value="ECO:0007669"/>
    <property type="project" value="UniProtKB-KW"/>
</dbReference>
<protein>
    <recommendedName>
        <fullName evidence="9">DEAD/DEAH box helicase</fullName>
    </recommendedName>
</protein>
<dbReference type="GO" id="GO:0003677">
    <property type="term" value="F:DNA binding"/>
    <property type="evidence" value="ECO:0007669"/>
    <property type="project" value="InterPro"/>
</dbReference>
<dbReference type="InterPro" id="IPR014001">
    <property type="entry name" value="Helicase_ATP-bd"/>
</dbReference>
<gene>
    <name evidence="7" type="ORF">CTE05_36110</name>
</gene>
<keyword evidence="2" id="KW-0378">Hydrolase</keyword>
<organism evidence="7 8">
    <name type="scientific">Cellulomonas terrae</name>
    <dbReference type="NCBI Taxonomy" id="311234"/>
    <lineage>
        <taxon>Bacteria</taxon>
        <taxon>Bacillati</taxon>
        <taxon>Actinomycetota</taxon>
        <taxon>Actinomycetes</taxon>
        <taxon>Micrococcales</taxon>
        <taxon>Cellulomonadaceae</taxon>
        <taxon>Cellulomonas</taxon>
    </lineage>
</organism>
<dbReference type="CDD" id="cd17926">
    <property type="entry name" value="DEXHc_RE"/>
    <property type="match status" value="1"/>
</dbReference>
<evidence type="ECO:0000256" key="3">
    <source>
        <dbReference type="ARBA" id="ARBA00022806"/>
    </source>
</evidence>
<feature type="domain" description="Helicase ATP-binding" evidence="5">
    <location>
        <begin position="107"/>
        <end position="257"/>
    </location>
</feature>
<dbReference type="GO" id="GO:0016787">
    <property type="term" value="F:hydrolase activity"/>
    <property type="evidence" value="ECO:0007669"/>
    <property type="project" value="UniProtKB-KW"/>
</dbReference>
<evidence type="ECO:0000313" key="7">
    <source>
        <dbReference type="EMBL" id="GEM00065.1"/>
    </source>
</evidence>
<dbReference type="PROSITE" id="PS51194">
    <property type="entry name" value="HELICASE_CTER"/>
    <property type="match status" value="1"/>
</dbReference>
<comment type="caution">
    <text evidence="7">The sequence shown here is derived from an EMBL/GenBank/DDBJ whole genome shotgun (WGS) entry which is preliminary data.</text>
</comment>
<keyword evidence="1" id="KW-0547">Nucleotide-binding</keyword>
<dbReference type="SUPFAM" id="SSF52540">
    <property type="entry name" value="P-loop containing nucleoside triphosphate hydrolases"/>
    <property type="match status" value="1"/>
</dbReference>
<dbReference type="PANTHER" id="PTHR11274">
    <property type="entry name" value="RAD25/XP-B DNA REPAIR HELICASE"/>
    <property type="match status" value="1"/>
</dbReference>
<dbReference type="PANTHER" id="PTHR11274:SF0">
    <property type="entry name" value="GENERAL TRANSCRIPTION AND DNA REPAIR FACTOR IIH HELICASE SUBUNIT XPB"/>
    <property type="match status" value="1"/>
</dbReference>
<dbReference type="InterPro" id="IPR027417">
    <property type="entry name" value="P-loop_NTPase"/>
</dbReference>
<evidence type="ECO:0000259" key="5">
    <source>
        <dbReference type="PROSITE" id="PS51192"/>
    </source>
</evidence>
<keyword evidence="8" id="KW-1185">Reference proteome</keyword>
<dbReference type="InterPro" id="IPR001650">
    <property type="entry name" value="Helicase_C-like"/>
</dbReference>
<dbReference type="AlphaFoldDB" id="A0A511JQ47"/>
<accession>A0A511JQ47</accession>
<dbReference type="Pfam" id="PF04851">
    <property type="entry name" value="ResIII"/>
    <property type="match status" value="1"/>
</dbReference>
<reference evidence="7 8" key="1">
    <citation type="submission" date="2019-07" db="EMBL/GenBank/DDBJ databases">
        <title>Whole genome shotgun sequence of Cellulomonas terrae NBRC 100819.</title>
        <authorList>
            <person name="Hosoyama A."/>
            <person name="Uohara A."/>
            <person name="Ohji S."/>
            <person name="Ichikawa N."/>
        </authorList>
    </citation>
    <scope>NUCLEOTIDE SEQUENCE [LARGE SCALE GENOMIC DNA]</scope>
    <source>
        <strain evidence="7 8">NBRC 100819</strain>
    </source>
</reference>
<sequence length="524" mass="58181">MSTVPTTRTNREILADIIDIALQLRPGSDKRQIARTINSIGDGTPVTPAELNSILYERTDRFRYISDAPRLWFTIPTQRSKPTKRKQRRDVELCGPPARTWQTDALKAWRKNDRRGIVEAVTGTGKTRVAILAAHKMLESGGRVTVVVPTLDLLDQWHKAIEKALPGQRIGRLGGGSVASLDECDILITTVQSGHQNRIGSDKHRALLIADEVHRYGAEKFAAALQPEFERRLGLTATLERLDEGVDEYLKPYFGKVVFRCGFERAFADEVLSPFRVALVPVPLRAHERVAYDRADERVSKTRKSLIKDFGCDPYNFGEFMRDVSVLAAGPRDEARETARAYLSAFTTRKKTVAEAESKFEALHKLAPLLAASSGSLVFAETVAGAQRSAEVLDDQGVPTTSFSSEDDRETRRALLAEFHAGTLKALAAPRVLDEGIDVPNADVGVIVAASRSRRQMIQRMGRVLRKADGKQRATFVVLYVEDSMEDPEISTDETFLDAITGFADDITRLDVNDPVTLARWIRG</sequence>
<name>A0A511JQ47_9CELL</name>
<dbReference type="SMART" id="SM00490">
    <property type="entry name" value="HELICc"/>
    <property type="match status" value="1"/>
</dbReference>
<evidence type="ECO:0000256" key="1">
    <source>
        <dbReference type="ARBA" id="ARBA00022741"/>
    </source>
</evidence>
<dbReference type="EMBL" id="BJWH01000026">
    <property type="protein sequence ID" value="GEM00065.1"/>
    <property type="molecule type" value="Genomic_DNA"/>
</dbReference>
<evidence type="ECO:0000259" key="6">
    <source>
        <dbReference type="PROSITE" id="PS51194"/>
    </source>
</evidence>
<evidence type="ECO:0000256" key="2">
    <source>
        <dbReference type="ARBA" id="ARBA00022801"/>
    </source>
</evidence>
<dbReference type="SMART" id="SM00487">
    <property type="entry name" value="DEXDc"/>
    <property type="match status" value="1"/>
</dbReference>
<dbReference type="InterPro" id="IPR006935">
    <property type="entry name" value="Helicase/UvrB_N"/>
</dbReference>
<feature type="domain" description="Helicase C-terminal" evidence="6">
    <location>
        <begin position="365"/>
        <end position="511"/>
    </location>
</feature>
<dbReference type="Pfam" id="PF00271">
    <property type="entry name" value="Helicase_C"/>
    <property type="match status" value="1"/>
</dbReference>
<dbReference type="Proteomes" id="UP000321049">
    <property type="component" value="Unassembled WGS sequence"/>
</dbReference>
<keyword evidence="3" id="KW-0347">Helicase</keyword>
<keyword evidence="4" id="KW-0067">ATP-binding</keyword>
<dbReference type="Gene3D" id="3.40.50.300">
    <property type="entry name" value="P-loop containing nucleotide triphosphate hydrolases"/>
    <property type="match status" value="2"/>
</dbReference>